<evidence type="ECO:0000313" key="1">
    <source>
        <dbReference type="EMBL" id="VFU39819.1"/>
    </source>
</evidence>
<evidence type="ECO:0008006" key="2">
    <source>
        <dbReference type="Google" id="ProtNLM"/>
    </source>
</evidence>
<dbReference type="Gene3D" id="3.80.10.10">
    <property type="entry name" value="Ribonuclease Inhibitor"/>
    <property type="match status" value="1"/>
</dbReference>
<dbReference type="SUPFAM" id="SSF52058">
    <property type="entry name" value="L domain-like"/>
    <property type="match status" value="1"/>
</dbReference>
<dbReference type="Pfam" id="PF00560">
    <property type="entry name" value="LRR_1"/>
    <property type="match status" value="1"/>
</dbReference>
<sequence length="69" mass="7862">MLLVLKTQNLQGSLPPDFSRFPYLQVIDFSQNYLNGSIPPEWGATQMTTMYYFGGCNVLSEISMQHSRV</sequence>
<dbReference type="InterPro" id="IPR032675">
    <property type="entry name" value="LRR_dom_sf"/>
</dbReference>
<dbReference type="InterPro" id="IPR001611">
    <property type="entry name" value="Leu-rich_rpt"/>
</dbReference>
<reference evidence="1" key="1">
    <citation type="submission" date="2019-03" db="EMBL/GenBank/DDBJ databases">
        <authorList>
            <person name="Mank J."/>
            <person name="Almeida P."/>
        </authorList>
    </citation>
    <scope>NUCLEOTIDE SEQUENCE</scope>
    <source>
        <strain evidence="1">78183</strain>
    </source>
</reference>
<organism evidence="1">
    <name type="scientific">Salix viminalis</name>
    <name type="common">Common osier</name>
    <name type="synonym">Basket willow</name>
    <dbReference type="NCBI Taxonomy" id="40686"/>
    <lineage>
        <taxon>Eukaryota</taxon>
        <taxon>Viridiplantae</taxon>
        <taxon>Streptophyta</taxon>
        <taxon>Embryophyta</taxon>
        <taxon>Tracheophyta</taxon>
        <taxon>Spermatophyta</taxon>
        <taxon>Magnoliopsida</taxon>
        <taxon>eudicotyledons</taxon>
        <taxon>Gunneridae</taxon>
        <taxon>Pentapetalae</taxon>
        <taxon>rosids</taxon>
        <taxon>fabids</taxon>
        <taxon>Malpighiales</taxon>
        <taxon>Salicaceae</taxon>
        <taxon>Saliceae</taxon>
        <taxon>Salix</taxon>
    </lineage>
</organism>
<protein>
    <recommendedName>
        <fullName evidence="2">Leucine-rich repeat-containing N-terminal plant-type domain-containing protein</fullName>
    </recommendedName>
</protein>
<dbReference type="AlphaFoldDB" id="A0A6N2LVY6"/>
<accession>A0A6N2LVY6</accession>
<proteinExistence type="predicted"/>
<gene>
    <name evidence="1" type="ORF">SVIM_LOCUS223749</name>
</gene>
<dbReference type="EMBL" id="CAADRP010001533">
    <property type="protein sequence ID" value="VFU39819.1"/>
    <property type="molecule type" value="Genomic_DNA"/>
</dbReference>
<name>A0A6N2LVY6_SALVM</name>